<comment type="caution">
    <text evidence="11">The sequence shown here is derived from an EMBL/GenBank/DDBJ whole genome shotgun (WGS) entry which is preliminary data.</text>
</comment>
<feature type="region of interest" description="Disordered" evidence="8">
    <location>
        <begin position="51"/>
        <end position="78"/>
    </location>
</feature>
<dbReference type="PROSITE" id="PS00027">
    <property type="entry name" value="HOMEOBOX_1"/>
    <property type="match status" value="1"/>
</dbReference>
<feature type="domain" description="Homeobox" evidence="9">
    <location>
        <begin position="71"/>
        <end position="131"/>
    </location>
</feature>
<feature type="compositionally biased region" description="Low complexity" evidence="8">
    <location>
        <begin position="173"/>
        <end position="188"/>
    </location>
</feature>
<dbReference type="PROSITE" id="PS00465">
    <property type="entry name" value="POU_2"/>
    <property type="match status" value="1"/>
</dbReference>
<dbReference type="OrthoDB" id="6358449at2759"/>
<dbReference type="EMBL" id="VWPV01008239">
    <property type="protein sequence ID" value="NWH58631.1"/>
    <property type="molecule type" value="Genomic_DNA"/>
</dbReference>
<dbReference type="FunFam" id="1.10.10.60:FF:000005">
    <property type="entry name" value="POU domain protein"/>
    <property type="match status" value="1"/>
</dbReference>
<feature type="compositionally biased region" description="Polar residues" evidence="8">
    <location>
        <begin position="53"/>
        <end position="65"/>
    </location>
</feature>
<dbReference type="SMART" id="SM00389">
    <property type="entry name" value="HOX"/>
    <property type="match status" value="1"/>
</dbReference>
<dbReference type="PROSITE" id="PS50071">
    <property type="entry name" value="HOMEOBOX_2"/>
    <property type="match status" value="1"/>
</dbReference>
<evidence type="ECO:0000256" key="8">
    <source>
        <dbReference type="SAM" id="MobiDB-lite"/>
    </source>
</evidence>
<dbReference type="InterPro" id="IPR050255">
    <property type="entry name" value="POU_domain_TF"/>
</dbReference>
<accession>A0A7K4J006</accession>
<protein>
    <recommendedName>
        <fullName evidence="7">POU domain protein</fullName>
    </recommendedName>
</protein>
<evidence type="ECO:0000313" key="12">
    <source>
        <dbReference type="Proteomes" id="UP000531151"/>
    </source>
</evidence>
<keyword evidence="4 5" id="KW-0539">Nucleus</keyword>
<dbReference type="AlphaFoldDB" id="A0A7K4J006"/>
<gene>
    <name evidence="11" type="primary">Pou2f3</name>
    <name evidence="11" type="ORF">GEOCAL_R03417</name>
</gene>
<name>A0A7K4J006_GEOCA</name>
<dbReference type="InterPro" id="IPR017970">
    <property type="entry name" value="Homeobox_CS"/>
</dbReference>
<dbReference type="Gene3D" id="1.10.10.60">
    <property type="entry name" value="Homeodomain-like"/>
    <property type="match status" value="1"/>
</dbReference>
<evidence type="ECO:0000256" key="5">
    <source>
        <dbReference type="PROSITE-ProRule" id="PRU00108"/>
    </source>
</evidence>
<dbReference type="SUPFAM" id="SSF47413">
    <property type="entry name" value="lambda repressor-like DNA-binding domains"/>
    <property type="match status" value="1"/>
</dbReference>
<dbReference type="Proteomes" id="UP000531151">
    <property type="component" value="Unassembled WGS sequence"/>
</dbReference>
<feature type="non-terminal residue" evidence="11">
    <location>
        <position position="1"/>
    </location>
</feature>
<organism evidence="11 12">
    <name type="scientific">Geococcyx californianus</name>
    <name type="common">Greater roadrunner</name>
    <name type="synonym">Saurothera californiana</name>
    <dbReference type="NCBI Taxonomy" id="8947"/>
    <lineage>
        <taxon>Eukaryota</taxon>
        <taxon>Metazoa</taxon>
        <taxon>Chordata</taxon>
        <taxon>Craniata</taxon>
        <taxon>Vertebrata</taxon>
        <taxon>Euteleostomi</taxon>
        <taxon>Archelosauria</taxon>
        <taxon>Archosauria</taxon>
        <taxon>Dinosauria</taxon>
        <taxon>Saurischia</taxon>
        <taxon>Theropoda</taxon>
        <taxon>Coelurosauria</taxon>
        <taxon>Aves</taxon>
        <taxon>Neognathae</taxon>
        <taxon>Neoaves</taxon>
        <taxon>Otidimorphae</taxon>
        <taxon>Cuculiformes</taxon>
        <taxon>Neomorphidae</taxon>
        <taxon>Geococcyx</taxon>
    </lineage>
</organism>
<dbReference type="GO" id="GO:0000978">
    <property type="term" value="F:RNA polymerase II cis-regulatory region sequence-specific DNA binding"/>
    <property type="evidence" value="ECO:0007669"/>
    <property type="project" value="TreeGrafter"/>
</dbReference>
<dbReference type="SUPFAM" id="SSF46689">
    <property type="entry name" value="Homeodomain-like"/>
    <property type="match status" value="1"/>
</dbReference>
<dbReference type="InterPro" id="IPR009057">
    <property type="entry name" value="Homeodomain-like_sf"/>
</dbReference>
<dbReference type="PROSITE" id="PS51179">
    <property type="entry name" value="POU_3"/>
    <property type="match status" value="1"/>
</dbReference>
<dbReference type="SMART" id="SM00352">
    <property type="entry name" value="POU"/>
    <property type="match status" value="1"/>
</dbReference>
<dbReference type="Pfam" id="PF00157">
    <property type="entry name" value="Pou"/>
    <property type="match status" value="1"/>
</dbReference>
<feature type="region of interest" description="Disordered" evidence="8">
    <location>
        <begin position="159"/>
        <end position="213"/>
    </location>
</feature>
<keyword evidence="2 5" id="KW-0238">DNA-binding</keyword>
<dbReference type="PRINTS" id="PR00028">
    <property type="entry name" value="POUDOMAIN"/>
</dbReference>
<evidence type="ECO:0000259" key="9">
    <source>
        <dbReference type="PROSITE" id="PS50071"/>
    </source>
</evidence>
<evidence type="ECO:0000256" key="1">
    <source>
        <dbReference type="ARBA" id="ARBA00004123"/>
    </source>
</evidence>
<reference evidence="11 12" key="1">
    <citation type="submission" date="2019-09" db="EMBL/GenBank/DDBJ databases">
        <title>Bird 10,000 Genomes (B10K) Project - Family phase.</title>
        <authorList>
            <person name="Zhang G."/>
        </authorList>
    </citation>
    <scope>NUCLEOTIDE SEQUENCE [LARGE SCALE GENOMIC DNA]</scope>
    <source>
        <strain evidence="11">B10K-CU-031-07</strain>
        <tissue evidence="11">Muscle</tissue>
    </source>
</reference>
<evidence type="ECO:0000256" key="6">
    <source>
        <dbReference type="RuleBase" id="RU000682"/>
    </source>
</evidence>
<evidence type="ECO:0000313" key="11">
    <source>
        <dbReference type="EMBL" id="NWH58631.1"/>
    </source>
</evidence>
<evidence type="ECO:0000256" key="2">
    <source>
        <dbReference type="ARBA" id="ARBA00023125"/>
    </source>
</evidence>
<feature type="domain" description="POU-specific" evidence="10">
    <location>
        <begin position="1"/>
        <end position="49"/>
    </location>
</feature>
<comment type="similarity">
    <text evidence="7">Belongs to the POU transcription factor family.</text>
</comment>
<evidence type="ECO:0000256" key="4">
    <source>
        <dbReference type="ARBA" id="ARBA00023242"/>
    </source>
</evidence>
<dbReference type="Pfam" id="PF00046">
    <property type="entry name" value="Homeodomain"/>
    <property type="match status" value="1"/>
</dbReference>
<keyword evidence="3 5" id="KW-0371">Homeobox</keyword>
<dbReference type="InterPro" id="IPR001356">
    <property type="entry name" value="HD"/>
</dbReference>
<dbReference type="CDD" id="cd00086">
    <property type="entry name" value="homeodomain"/>
    <property type="match status" value="1"/>
</dbReference>
<dbReference type="InterPro" id="IPR013847">
    <property type="entry name" value="POU"/>
</dbReference>
<feature type="non-terminal residue" evidence="11">
    <location>
        <position position="227"/>
    </location>
</feature>
<dbReference type="GO" id="GO:0005634">
    <property type="term" value="C:nucleus"/>
    <property type="evidence" value="ECO:0007669"/>
    <property type="project" value="UniProtKB-SubCell"/>
</dbReference>
<proteinExistence type="inferred from homology"/>
<feature type="compositionally biased region" description="Polar residues" evidence="8">
    <location>
        <begin position="194"/>
        <end position="213"/>
    </location>
</feature>
<feature type="DNA-binding region" description="Homeobox" evidence="5">
    <location>
        <begin position="73"/>
        <end position="132"/>
    </location>
</feature>
<evidence type="ECO:0000256" key="7">
    <source>
        <dbReference type="RuleBase" id="RU361194"/>
    </source>
</evidence>
<sequence length="227" mass="24961">QGDVGLAMGKLYGNDFSQTTISRFEALNLSFKNMCKLKPLLEKWLSDAESAPLDSSMSTPNSYPSVNEMFGRKRKKRTSIETNIRSTLEKRFQDNPKPSSEEISLIAEQLSMEKEVVRVWFCNRRQKEKRISCPMPSPIKSPIYNSRLVSTSGSLGPLSVNPVHSTMPGTVTSSCSPGNSSRPSSPGSALHASSPGTAQSNSKAAMNSSGFNSSGSWYRWNQPTYLH</sequence>
<feature type="compositionally biased region" description="Polar residues" evidence="8">
    <location>
        <begin position="162"/>
        <end position="172"/>
    </location>
</feature>
<dbReference type="Gene3D" id="1.10.260.40">
    <property type="entry name" value="lambda repressor-like DNA-binding domains"/>
    <property type="match status" value="1"/>
</dbReference>
<evidence type="ECO:0000256" key="3">
    <source>
        <dbReference type="ARBA" id="ARBA00023155"/>
    </source>
</evidence>
<dbReference type="InterPro" id="IPR010982">
    <property type="entry name" value="Lambda_DNA-bd_dom_sf"/>
</dbReference>
<evidence type="ECO:0000259" key="10">
    <source>
        <dbReference type="PROSITE" id="PS51179"/>
    </source>
</evidence>
<keyword evidence="7" id="KW-0804">Transcription</keyword>
<dbReference type="GO" id="GO:0000981">
    <property type="term" value="F:DNA-binding transcription factor activity, RNA polymerase II-specific"/>
    <property type="evidence" value="ECO:0007669"/>
    <property type="project" value="InterPro"/>
</dbReference>
<dbReference type="PANTHER" id="PTHR11636">
    <property type="entry name" value="POU DOMAIN"/>
    <property type="match status" value="1"/>
</dbReference>
<keyword evidence="12" id="KW-1185">Reference proteome</keyword>
<dbReference type="PANTHER" id="PTHR11636:SF81">
    <property type="entry name" value="POU DOMAIN, CLASS 2, TRANSCRIPTION FACTOR 3"/>
    <property type="match status" value="1"/>
</dbReference>
<dbReference type="InterPro" id="IPR000327">
    <property type="entry name" value="POU_dom"/>
</dbReference>
<comment type="subcellular location">
    <subcellularLocation>
        <location evidence="1 5 6">Nucleus</location>
    </subcellularLocation>
</comment>